<gene>
    <name evidence="2" type="ORF">NITMOv2_0930</name>
</gene>
<dbReference type="RefSeq" id="WP_053378712.1">
    <property type="nucleotide sequence ID" value="NZ_CP011801.1"/>
</dbReference>
<dbReference type="AlphaFoldDB" id="A0A0K2G920"/>
<proteinExistence type="predicted"/>
<dbReference type="PATRIC" id="fig|42253.5.peg.913"/>
<keyword evidence="3" id="KW-1185">Reference proteome</keyword>
<dbReference type="SUPFAM" id="SSF56925">
    <property type="entry name" value="OMPA-like"/>
    <property type="match status" value="1"/>
</dbReference>
<feature type="chain" id="PRO_5005476759" evidence="1">
    <location>
        <begin position="22"/>
        <end position="223"/>
    </location>
</feature>
<keyword evidence="1" id="KW-0732">Signal</keyword>
<protein>
    <submittedName>
        <fullName evidence="2">Uncharacterized protein</fullName>
    </submittedName>
</protein>
<evidence type="ECO:0000313" key="3">
    <source>
        <dbReference type="Proteomes" id="UP000069205"/>
    </source>
</evidence>
<name>A0A0K2G920_NITMO</name>
<feature type="signal peptide" evidence="1">
    <location>
        <begin position="1"/>
        <end position="21"/>
    </location>
</feature>
<dbReference type="Gene3D" id="2.40.160.20">
    <property type="match status" value="1"/>
</dbReference>
<sequence length="223" mass="24264">MRVSCFLALCLWLAAAPSVWGEPFVDLYGGWSKAKATDVSASQQSCFVVGCTGTARTHQSVSFHSGAAGGVRGGYWFATQSWFGIAGDLTYSRSTSPPVELDSVMLAVTPLLRLPFWSTAEQRSGLLQPYLGLGPTLVLHHVAADFRPGSSIAMDGWSPAVGWTARAGLAVSLSQHVALFSEWRLSQERVAFRRAGFFGVGTQDRLDYTNTTQQYVFGFSYRF</sequence>
<organism evidence="2 3">
    <name type="scientific">Nitrospira moscoviensis</name>
    <dbReference type="NCBI Taxonomy" id="42253"/>
    <lineage>
        <taxon>Bacteria</taxon>
        <taxon>Pseudomonadati</taxon>
        <taxon>Nitrospirota</taxon>
        <taxon>Nitrospiria</taxon>
        <taxon>Nitrospirales</taxon>
        <taxon>Nitrospiraceae</taxon>
        <taxon>Nitrospira</taxon>
    </lineage>
</organism>
<evidence type="ECO:0000313" key="2">
    <source>
        <dbReference type="EMBL" id="ALA57364.1"/>
    </source>
</evidence>
<reference evidence="2 3" key="1">
    <citation type="journal article" date="2015" name="Proc. Natl. Acad. Sci. U.S.A.">
        <title>Expanded metabolic versatility of ubiquitous nitrite-oxidizing bacteria from the genus Nitrospira.</title>
        <authorList>
            <person name="Koch H."/>
            <person name="Lucker S."/>
            <person name="Albertsen M."/>
            <person name="Kitzinger K."/>
            <person name="Herbold C."/>
            <person name="Spieck E."/>
            <person name="Nielsen P.H."/>
            <person name="Wagner M."/>
            <person name="Daims H."/>
        </authorList>
    </citation>
    <scope>NUCLEOTIDE SEQUENCE [LARGE SCALE GENOMIC DNA]</scope>
    <source>
        <strain evidence="2 3">NSP M-1</strain>
    </source>
</reference>
<dbReference type="KEGG" id="nmv:NITMOv2_0930"/>
<dbReference type="EMBL" id="CP011801">
    <property type="protein sequence ID" value="ALA57364.1"/>
    <property type="molecule type" value="Genomic_DNA"/>
</dbReference>
<accession>A0A0K2G920</accession>
<evidence type="ECO:0000256" key="1">
    <source>
        <dbReference type="SAM" id="SignalP"/>
    </source>
</evidence>
<dbReference type="STRING" id="42253.NITMOv2_0930"/>
<dbReference type="OrthoDB" id="5564396at2"/>
<dbReference type="InterPro" id="IPR011250">
    <property type="entry name" value="OMP/PagP_B-barrel"/>
</dbReference>
<dbReference type="Proteomes" id="UP000069205">
    <property type="component" value="Chromosome"/>
</dbReference>